<evidence type="ECO:0000256" key="3">
    <source>
        <dbReference type="ARBA" id="ARBA00022603"/>
    </source>
</evidence>
<dbReference type="EMBL" id="CP063169">
    <property type="protein sequence ID" value="QOR69384.1"/>
    <property type="molecule type" value="Genomic_DNA"/>
</dbReference>
<evidence type="ECO:0000256" key="7">
    <source>
        <dbReference type="ARBA" id="ARBA00047942"/>
    </source>
</evidence>
<dbReference type="GO" id="GO:0009307">
    <property type="term" value="P:DNA restriction-modification system"/>
    <property type="evidence" value="ECO:0007669"/>
    <property type="project" value="UniProtKB-KW"/>
</dbReference>
<dbReference type="InterPro" id="IPR029063">
    <property type="entry name" value="SAM-dependent_MTases_sf"/>
</dbReference>
<protein>
    <recommendedName>
        <fullName evidence="2">site-specific DNA-methyltransferase (adenine-specific)</fullName>
        <ecNumber evidence="2">2.1.1.72</ecNumber>
    </recommendedName>
</protein>
<feature type="domain" description="DNA methylase adenine-specific" evidence="8">
    <location>
        <begin position="125"/>
        <end position="419"/>
    </location>
</feature>
<dbReference type="InterPro" id="IPR038333">
    <property type="entry name" value="T1MK-like_N_sf"/>
</dbReference>
<evidence type="ECO:0000256" key="6">
    <source>
        <dbReference type="ARBA" id="ARBA00022747"/>
    </source>
</evidence>
<dbReference type="GO" id="GO:0008170">
    <property type="term" value="F:N-methyltransferase activity"/>
    <property type="evidence" value="ECO:0007669"/>
    <property type="project" value="InterPro"/>
</dbReference>
<keyword evidence="5" id="KW-0949">S-adenosyl-L-methionine</keyword>
<comment type="catalytic activity">
    <reaction evidence="7">
        <text>a 2'-deoxyadenosine in DNA + S-adenosyl-L-methionine = an N(6)-methyl-2'-deoxyadenosine in DNA + S-adenosyl-L-homocysteine + H(+)</text>
        <dbReference type="Rhea" id="RHEA:15197"/>
        <dbReference type="Rhea" id="RHEA-COMP:12418"/>
        <dbReference type="Rhea" id="RHEA-COMP:12419"/>
        <dbReference type="ChEBI" id="CHEBI:15378"/>
        <dbReference type="ChEBI" id="CHEBI:57856"/>
        <dbReference type="ChEBI" id="CHEBI:59789"/>
        <dbReference type="ChEBI" id="CHEBI:90615"/>
        <dbReference type="ChEBI" id="CHEBI:90616"/>
        <dbReference type="EC" id="2.1.1.72"/>
    </reaction>
</comment>
<evidence type="ECO:0000256" key="4">
    <source>
        <dbReference type="ARBA" id="ARBA00022679"/>
    </source>
</evidence>
<dbReference type="Gene3D" id="3.40.50.150">
    <property type="entry name" value="Vaccinia Virus protein VP39"/>
    <property type="match status" value="1"/>
</dbReference>
<keyword evidence="6" id="KW-0680">Restriction system</keyword>
<reference evidence="10 11" key="1">
    <citation type="submission" date="2020-10" db="EMBL/GenBank/DDBJ databases">
        <title>Haloactinobacterium sp. RN3S43, a bacterium isolated from saline soil.</title>
        <authorList>
            <person name="Sun J.-Q."/>
        </authorList>
    </citation>
    <scope>NUCLEOTIDE SEQUENCE [LARGE SCALE GENOMIC DNA]</scope>
    <source>
        <strain evidence="10 11">RN3S43</strain>
    </source>
</reference>
<dbReference type="InterPro" id="IPR003356">
    <property type="entry name" value="DNA_methylase_A-5"/>
</dbReference>
<organism evidence="10 11">
    <name type="scientific">Ruania alkalisoli</name>
    <dbReference type="NCBI Taxonomy" id="2779775"/>
    <lineage>
        <taxon>Bacteria</taxon>
        <taxon>Bacillati</taxon>
        <taxon>Actinomycetota</taxon>
        <taxon>Actinomycetes</taxon>
        <taxon>Micrococcales</taxon>
        <taxon>Ruaniaceae</taxon>
        <taxon>Ruania</taxon>
    </lineage>
</organism>
<proteinExistence type="inferred from homology"/>
<evidence type="ECO:0000256" key="1">
    <source>
        <dbReference type="ARBA" id="ARBA00006594"/>
    </source>
</evidence>
<comment type="similarity">
    <text evidence="1">Belongs to the N(4)/N(6)-methyltransferase family.</text>
</comment>
<evidence type="ECO:0000256" key="5">
    <source>
        <dbReference type="ARBA" id="ARBA00022691"/>
    </source>
</evidence>
<sequence>MSDARRLVDKIWSYAHVLRDDGIGVIEYTEQLTYLLFLKMAHERATRKLNPEQIVPEAYSWQRLLDAEGAALETEYTLTLQGLGRQPGTLGTIFRKAQNRVQDPAKLKRLIHDLIDKEQWSSAGTDVNGDAYESLLAKGASDKGSGAGQYFTPRSVIAAIVECVQPSVADSVVDPACGTGGFLLGAHEYASRGAESMTPPEREHLRNGFAHGTELVDGTARLAAMNLLLHGIGEANGESLIDVRDSLAADPGRRWSVVLANPPFGTKSSLTMVGADGREATDDRAVERQDFVVTTSNKQLNFLQHIMTILEINGRAAVVMPDNVLFEGGAGETLRRRLLNDFDLHTLLRLPTGLFYAQGVKANVLFFDKRPASETPWTSKLWVYDLRTNQHFTLKQNPLTRKHLDDFVESYGSGKAHDERVESERFKAFAYDELLARDKVNLDIRWLRDESLEDFDNLPAPEIVAREIVEDLTAALEQFAAVAAALERPDPDRAV</sequence>
<dbReference type="REBASE" id="451486">
    <property type="entry name" value="M.Hsp3S43ORF11815P"/>
</dbReference>
<evidence type="ECO:0000259" key="8">
    <source>
        <dbReference type="Pfam" id="PF02384"/>
    </source>
</evidence>
<accession>A0A7M1SQW3</accession>
<dbReference type="Pfam" id="PF12161">
    <property type="entry name" value="HsdM_N"/>
    <property type="match status" value="1"/>
</dbReference>
<dbReference type="EC" id="2.1.1.72" evidence="2"/>
<dbReference type="PANTHER" id="PTHR42933">
    <property type="entry name" value="SLR6095 PROTEIN"/>
    <property type="match status" value="1"/>
</dbReference>
<dbReference type="RefSeq" id="WP_193495726.1">
    <property type="nucleotide sequence ID" value="NZ_CP063169.1"/>
</dbReference>
<dbReference type="InterPro" id="IPR002052">
    <property type="entry name" value="DNA_methylase_N6_adenine_CS"/>
</dbReference>
<dbReference type="SUPFAM" id="SSF53335">
    <property type="entry name" value="S-adenosyl-L-methionine-dependent methyltransferases"/>
    <property type="match status" value="1"/>
</dbReference>
<keyword evidence="4 10" id="KW-0808">Transferase</keyword>
<keyword evidence="3 10" id="KW-0489">Methyltransferase</keyword>
<evidence type="ECO:0000259" key="9">
    <source>
        <dbReference type="Pfam" id="PF12161"/>
    </source>
</evidence>
<evidence type="ECO:0000313" key="11">
    <source>
        <dbReference type="Proteomes" id="UP000593758"/>
    </source>
</evidence>
<keyword evidence="11" id="KW-1185">Reference proteome</keyword>
<evidence type="ECO:0000313" key="10">
    <source>
        <dbReference type="EMBL" id="QOR69384.1"/>
    </source>
</evidence>
<dbReference type="PANTHER" id="PTHR42933:SF4">
    <property type="entry name" value="TYPE I RESTRICTION ENZYME ECOKI METHYLASE SUBUNIT"/>
    <property type="match status" value="1"/>
</dbReference>
<dbReference type="InterPro" id="IPR051537">
    <property type="entry name" value="DNA_Adenine_Mtase"/>
</dbReference>
<dbReference type="GO" id="GO:0032259">
    <property type="term" value="P:methylation"/>
    <property type="evidence" value="ECO:0007669"/>
    <property type="project" value="UniProtKB-KW"/>
</dbReference>
<name>A0A7M1SQW3_9MICO</name>
<dbReference type="InterPro" id="IPR022749">
    <property type="entry name" value="D12N6_MeTrfase_N"/>
</dbReference>
<dbReference type="Pfam" id="PF02384">
    <property type="entry name" value="N6_Mtase"/>
    <property type="match status" value="1"/>
</dbReference>
<dbReference type="AlphaFoldDB" id="A0A7M1SQW3"/>
<dbReference type="Proteomes" id="UP000593758">
    <property type="component" value="Chromosome"/>
</dbReference>
<dbReference type="PROSITE" id="PS00092">
    <property type="entry name" value="N6_MTASE"/>
    <property type="match status" value="1"/>
</dbReference>
<dbReference type="PRINTS" id="PR00507">
    <property type="entry name" value="N12N6MTFRASE"/>
</dbReference>
<gene>
    <name evidence="10" type="ORF">IM660_11815</name>
</gene>
<dbReference type="Gene3D" id="1.20.1260.30">
    <property type="match status" value="1"/>
</dbReference>
<dbReference type="KEGG" id="halt:IM660_11815"/>
<evidence type="ECO:0000256" key="2">
    <source>
        <dbReference type="ARBA" id="ARBA00011900"/>
    </source>
</evidence>
<dbReference type="GO" id="GO:0003677">
    <property type="term" value="F:DNA binding"/>
    <property type="evidence" value="ECO:0007669"/>
    <property type="project" value="InterPro"/>
</dbReference>
<feature type="domain" description="N6 adenine-specific DNA methyltransferase N-terminal" evidence="9">
    <location>
        <begin position="8"/>
        <end position="112"/>
    </location>
</feature>
<dbReference type="GO" id="GO:0009007">
    <property type="term" value="F:site-specific DNA-methyltransferase (adenine-specific) activity"/>
    <property type="evidence" value="ECO:0007669"/>
    <property type="project" value="UniProtKB-EC"/>
</dbReference>